<dbReference type="Gene3D" id="3.40.50.10790">
    <property type="entry name" value="S-adenosyl-l-methionine hydroxide adenosyltransferase, N-terminal"/>
    <property type="match status" value="1"/>
</dbReference>
<evidence type="ECO:0000256" key="1">
    <source>
        <dbReference type="ARBA" id="ARBA00022691"/>
    </source>
</evidence>
<dbReference type="Pfam" id="PF20257">
    <property type="entry name" value="SAM_HAT_C"/>
    <property type="match status" value="1"/>
</dbReference>
<keyword evidence="1" id="KW-0949">S-adenosyl-L-methionine</keyword>
<evidence type="ECO:0000259" key="3">
    <source>
        <dbReference type="Pfam" id="PF01887"/>
    </source>
</evidence>
<dbReference type="InterPro" id="IPR002747">
    <property type="entry name" value="SAM_OH_AdoTrfase"/>
</dbReference>
<accession>A0ABR7G473</accession>
<evidence type="ECO:0000256" key="2">
    <source>
        <dbReference type="ARBA" id="ARBA00024035"/>
    </source>
</evidence>
<gene>
    <name evidence="5" type="ORF">H8S40_01295</name>
</gene>
<evidence type="ECO:0000313" key="6">
    <source>
        <dbReference type="Proteomes" id="UP000631576"/>
    </source>
</evidence>
<evidence type="ECO:0000313" key="5">
    <source>
        <dbReference type="EMBL" id="MBC5682229.1"/>
    </source>
</evidence>
<dbReference type="PANTHER" id="PTHR35092">
    <property type="entry name" value="CHLORINASE MJ1651"/>
    <property type="match status" value="1"/>
</dbReference>
<organism evidence="5 6">
    <name type="scientific">Ruminococcus hominis</name>
    <dbReference type="NCBI Taxonomy" id="2763065"/>
    <lineage>
        <taxon>Bacteria</taxon>
        <taxon>Bacillati</taxon>
        <taxon>Bacillota</taxon>
        <taxon>Clostridia</taxon>
        <taxon>Eubacteriales</taxon>
        <taxon>Oscillospiraceae</taxon>
        <taxon>Ruminococcus</taxon>
    </lineage>
</organism>
<name>A0ABR7G473_9FIRM</name>
<dbReference type="InterPro" id="IPR046469">
    <property type="entry name" value="SAM_HAT_N"/>
</dbReference>
<comment type="similarity">
    <text evidence="2">Belongs to the SAM hydrolase / SAM-dependent halogenase family.</text>
</comment>
<dbReference type="PIRSF" id="PIRSF006779">
    <property type="entry name" value="UCP006779"/>
    <property type="match status" value="1"/>
</dbReference>
<protein>
    <submittedName>
        <fullName evidence="5">SAM-dependent chlorinase/fluorinase</fullName>
    </submittedName>
</protein>
<proteinExistence type="inferred from homology"/>
<dbReference type="Proteomes" id="UP000631576">
    <property type="component" value="Unassembled WGS sequence"/>
</dbReference>
<comment type="caution">
    <text evidence="5">The sequence shown here is derived from an EMBL/GenBank/DDBJ whole genome shotgun (WGS) entry which is preliminary data.</text>
</comment>
<dbReference type="SUPFAM" id="SSF102522">
    <property type="entry name" value="Bacterial fluorinating enzyme, N-terminal domain"/>
    <property type="match status" value="1"/>
</dbReference>
<dbReference type="Pfam" id="PF01887">
    <property type="entry name" value="SAM_HAT_N"/>
    <property type="match status" value="1"/>
</dbReference>
<dbReference type="InterPro" id="IPR046470">
    <property type="entry name" value="SAM_HAT_C"/>
</dbReference>
<keyword evidence="6" id="KW-1185">Reference proteome</keyword>
<reference evidence="5 6" key="1">
    <citation type="submission" date="2020-08" db="EMBL/GenBank/DDBJ databases">
        <title>Genome public.</title>
        <authorList>
            <person name="Liu C."/>
            <person name="Sun Q."/>
        </authorList>
    </citation>
    <scope>NUCLEOTIDE SEQUENCE [LARGE SCALE GENOMIC DNA]</scope>
    <source>
        <strain evidence="5 6">NSJ-13</strain>
    </source>
</reference>
<dbReference type="InterPro" id="IPR023227">
    <property type="entry name" value="SAM_OH_AdoTrfase_C_sf"/>
</dbReference>
<feature type="domain" description="S-adenosyl-l-methionine hydroxide adenosyltransferase C-terminal" evidence="4">
    <location>
        <begin position="181"/>
        <end position="270"/>
    </location>
</feature>
<evidence type="ECO:0000259" key="4">
    <source>
        <dbReference type="Pfam" id="PF20257"/>
    </source>
</evidence>
<dbReference type="EMBL" id="JACOPE010000001">
    <property type="protein sequence ID" value="MBC5682229.1"/>
    <property type="molecule type" value="Genomic_DNA"/>
</dbReference>
<sequence>MKKPTIVMQSDFGIDSGLVACMHGMCRLVDSELETHDITHLIPAFDIEAASYCLQYTVPFWPDGTVFVSVVDPGVGTSRKASVAKLKNGSYVVTPDNGTLTYLKKRIGVEEIREINEEINRYPLTKDVHTFHGRDLFAYCAARLASGVISFEEVGPAYPVEEIVCHELKCAKISEGLVETEIKSYDPFGSAELTVENKEFQEAGFRIGDKVRMVLLDGEEQILDTVIPYEKSFGYVEKGEDVIFNDLASYVTIAANEAYFMKKYKLDPEKTYQVRLIKE</sequence>
<dbReference type="RefSeq" id="WP_186864363.1">
    <property type="nucleotide sequence ID" value="NZ_JACOPE010000001.1"/>
</dbReference>
<dbReference type="SUPFAM" id="SSF101852">
    <property type="entry name" value="Bacterial fluorinating enzyme, C-terminal domain"/>
    <property type="match status" value="1"/>
</dbReference>
<dbReference type="Gene3D" id="2.40.30.90">
    <property type="entry name" value="Bacterial fluorinating enzyme like"/>
    <property type="match status" value="1"/>
</dbReference>
<feature type="domain" description="S-adenosyl-l-methionine hydroxide adenosyltransferase N-terminal" evidence="3">
    <location>
        <begin position="6"/>
        <end position="155"/>
    </location>
</feature>
<dbReference type="PANTHER" id="PTHR35092:SF1">
    <property type="entry name" value="CHLORINASE MJ1651"/>
    <property type="match status" value="1"/>
</dbReference>
<dbReference type="InterPro" id="IPR023228">
    <property type="entry name" value="SAM_OH_AdoTrfase_N_sf"/>
</dbReference>